<organism evidence="1 2">
    <name type="scientific">Salinibacter ruber (strain M8)</name>
    <dbReference type="NCBI Taxonomy" id="761659"/>
    <lineage>
        <taxon>Bacteria</taxon>
        <taxon>Pseudomonadati</taxon>
        <taxon>Rhodothermota</taxon>
        <taxon>Rhodothermia</taxon>
        <taxon>Rhodothermales</taxon>
        <taxon>Salinibacteraceae</taxon>
        <taxon>Salinibacter</taxon>
    </lineage>
</organism>
<dbReference type="HOGENOM" id="CLU_2635985_0_0_10"/>
<reference evidence="2" key="2">
    <citation type="submission" date="2010-04" db="EMBL/GenBank/DDBJ databases">
        <title>Genome sequence of Salinibacter ruber M8.</title>
        <authorList>
            <consortium name="Genoscope"/>
        </authorList>
    </citation>
    <scope>NUCLEOTIDE SEQUENCE [LARGE SCALE GENOMIC DNA]</scope>
    <source>
        <strain evidence="2">M8</strain>
        <plasmid evidence="2">pSR56</plasmid>
    </source>
</reference>
<accession>D5H482</accession>
<dbReference type="KEGG" id="srm:SRM_p56004"/>
<evidence type="ECO:0000313" key="2">
    <source>
        <dbReference type="Proteomes" id="UP000000933"/>
    </source>
</evidence>
<protein>
    <submittedName>
        <fullName evidence="1">Uncharacterized protein</fullName>
    </submittedName>
</protein>
<gene>
    <name evidence="1" type="ORF">SRM_p56004</name>
</gene>
<dbReference type="AlphaFoldDB" id="D5H482"/>
<name>D5H482_SALRM</name>
<sequence>MSGTTSQPENQVSPSRSLTLCESTLLRQAGLSFQDHRLSFPYPDIFRQLRTELEKVFSDERDLFLLRNHRVELLAVV</sequence>
<dbReference type="Proteomes" id="UP000000933">
    <property type="component" value="Plasmid pSR56"/>
</dbReference>
<keyword evidence="1" id="KW-0614">Plasmid</keyword>
<dbReference type="EMBL" id="FP565811">
    <property type="protein sequence ID" value="CBH22722.1"/>
    <property type="molecule type" value="Genomic_DNA"/>
</dbReference>
<proteinExistence type="predicted"/>
<geneLocation type="plasmid" evidence="1 2">
    <name>pSR56</name>
</geneLocation>
<evidence type="ECO:0000313" key="1">
    <source>
        <dbReference type="EMBL" id="CBH22722.1"/>
    </source>
</evidence>
<reference evidence="1 2" key="1">
    <citation type="journal article" date="2010" name="ISME J.">
        <title>Fine-scale evolution: genomic, phenotypic and ecological differentiation in two coexisting Salinibacter ruber strains.</title>
        <authorList>
            <person name="Pena A."/>
            <person name="Teeling H."/>
            <person name="Huerta-Cepas J."/>
            <person name="Santos F."/>
            <person name="Yarza P."/>
            <person name="Brito-Echeverria J."/>
            <person name="Lucio M."/>
            <person name="Schmitt-Kopplin P."/>
            <person name="Meseguer I."/>
            <person name="Schenowitz C."/>
            <person name="Dossat C."/>
            <person name="Barbe V."/>
            <person name="Dopazo J."/>
            <person name="Rossello-Mora R."/>
            <person name="Schuler M."/>
            <person name="Glockner F.O."/>
            <person name="Amann R."/>
            <person name="Gabaldon T."/>
            <person name="Anton J."/>
        </authorList>
    </citation>
    <scope>NUCLEOTIDE SEQUENCE [LARGE SCALE GENOMIC DNA]</scope>
    <source>
        <strain evidence="1 2">M8</strain>
        <plasmid evidence="2">pSR56</plasmid>
    </source>
</reference>